<evidence type="ECO:0000313" key="1">
    <source>
        <dbReference type="EMBL" id="MBM7128473.1"/>
    </source>
</evidence>
<dbReference type="RefSeq" id="WP_204630097.1">
    <property type="nucleotide sequence ID" value="NZ_BSOC01000008.1"/>
</dbReference>
<reference evidence="1" key="1">
    <citation type="submission" date="2020-10" db="EMBL/GenBank/DDBJ databases">
        <title>Phylogeny of dyella-like bacteria.</title>
        <authorList>
            <person name="Fu J."/>
        </authorList>
    </citation>
    <scope>NUCLEOTIDE SEQUENCE</scope>
    <source>
        <strain evidence="1">DHON07</strain>
    </source>
</reference>
<keyword evidence="2" id="KW-1185">Reference proteome</keyword>
<name>A0ABS2KC93_9GAMM</name>
<comment type="caution">
    <text evidence="1">The sequence shown here is derived from an EMBL/GenBank/DDBJ whole genome shotgun (WGS) entry which is preliminary data.</text>
</comment>
<proteinExistence type="predicted"/>
<dbReference type="EMBL" id="JADIKF010000034">
    <property type="protein sequence ID" value="MBM7128473.1"/>
    <property type="molecule type" value="Genomic_DNA"/>
</dbReference>
<organism evidence="1 2">
    <name type="scientific">Dyella mobilis</name>
    <dbReference type="NCBI Taxonomy" id="1849582"/>
    <lineage>
        <taxon>Bacteria</taxon>
        <taxon>Pseudomonadati</taxon>
        <taxon>Pseudomonadota</taxon>
        <taxon>Gammaproteobacteria</taxon>
        <taxon>Lysobacterales</taxon>
        <taxon>Rhodanobacteraceae</taxon>
        <taxon>Dyella</taxon>
    </lineage>
</organism>
<sequence>MGGCGTLWNTFWTGGVCPGCGYRWEITACLSCKQFSLHEHWYHWPESSTQDREREREVEYPSSG</sequence>
<dbReference type="Proteomes" id="UP001430193">
    <property type="component" value="Unassembled WGS sequence"/>
</dbReference>
<gene>
    <name evidence="1" type="ORF">ISS99_02970</name>
</gene>
<protein>
    <submittedName>
        <fullName evidence="1">Uncharacterized protein</fullName>
    </submittedName>
</protein>
<accession>A0ABS2KC93</accession>
<evidence type="ECO:0000313" key="2">
    <source>
        <dbReference type="Proteomes" id="UP001430193"/>
    </source>
</evidence>